<protein>
    <submittedName>
        <fullName evidence="2">Putative integral membrane protein</fullName>
    </submittedName>
</protein>
<dbReference type="GO" id="GO:0008081">
    <property type="term" value="F:phosphoric diester hydrolase activity"/>
    <property type="evidence" value="ECO:0007669"/>
    <property type="project" value="InterPro"/>
</dbReference>
<dbReference type="InterPro" id="IPR017946">
    <property type="entry name" value="PLC-like_Pdiesterase_TIM-brl"/>
</dbReference>
<comment type="caution">
    <text evidence="2">The sequence shown here is derived from an EMBL/GenBank/DDBJ whole genome shotgun (WGS) entry which is preliminary data.</text>
</comment>
<dbReference type="AlphaFoldDB" id="A6G3Z3"/>
<dbReference type="InterPro" id="IPR051057">
    <property type="entry name" value="PI-PLC_domain"/>
</dbReference>
<dbReference type="SUPFAM" id="SSF51695">
    <property type="entry name" value="PLC-like phosphodiesterases"/>
    <property type="match status" value="1"/>
</dbReference>
<dbReference type="PROSITE" id="PS50007">
    <property type="entry name" value="PIPLC_X_DOMAIN"/>
    <property type="match status" value="1"/>
</dbReference>
<evidence type="ECO:0000313" key="3">
    <source>
        <dbReference type="Proteomes" id="UP000005801"/>
    </source>
</evidence>
<dbReference type="STRING" id="391625.PPSIR1_02146"/>
<feature type="compositionally biased region" description="Low complexity" evidence="1">
    <location>
        <begin position="1"/>
        <end position="15"/>
    </location>
</feature>
<feature type="region of interest" description="Disordered" evidence="1">
    <location>
        <begin position="1"/>
        <end position="82"/>
    </location>
</feature>
<keyword evidence="3" id="KW-1185">Reference proteome</keyword>
<reference evidence="2 3" key="1">
    <citation type="submission" date="2007-06" db="EMBL/GenBank/DDBJ databases">
        <authorList>
            <person name="Shimkets L."/>
            <person name="Ferriera S."/>
            <person name="Johnson J."/>
            <person name="Kravitz S."/>
            <person name="Beeson K."/>
            <person name="Sutton G."/>
            <person name="Rogers Y.-H."/>
            <person name="Friedman R."/>
            <person name="Frazier M."/>
            <person name="Venter J.C."/>
        </authorList>
    </citation>
    <scope>NUCLEOTIDE SEQUENCE [LARGE SCALE GENOMIC DNA]</scope>
    <source>
        <strain evidence="2 3">SIR-1</strain>
    </source>
</reference>
<dbReference type="PANTHER" id="PTHR13593:SF140">
    <property type="entry name" value="PLC-LIKE PHOSPHODIESTERASE"/>
    <property type="match status" value="1"/>
</dbReference>
<dbReference type="GO" id="GO:0006629">
    <property type="term" value="P:lipid metabolic process"/>
    <property type="evidence" value="ECO:0007669"/>
    <property type="project" value="InterPro"/>
</dbReference>
<evidence type="ECO:0000256" key="1">
    <source>
        <dbReference type="SAM" id="MobiDB-lite"/>
    </source>
</evidence>
<proteinExistence type="predicted"/>
<sequence>MLLSSLSLALACGSDDSGDGADEVDTGSTDETETGTDTGSTDETETGTDTGSTDETETDSTGETESTEETDTGEALPCNGHPQLCDRPLDEVVFAATHNSHAVTSEGFSAFNANQGFPVPNQLEDGVRAFLLDTYFEDDSVVLCHGPCGLGEVSHALVLGQMVDFLEANPREVVAILYQDAVSPEQLSVDYEATGAIDLVYSHPEGEPWPTLGELIEANARLLVTAEQGGPPPDWHHHLWALAWDTPYGPTDAADLSCELNRGDPDNDLFLVNHWVNNTFGLPSAENAEEVNAYEPLLSRALECWALWDHPPNFLAVDYYERGNLMDVVDALNLGDGP</sequence>
<evidence type="ECO:0000313" key="2">
    <source>
        <dbReference type="EMBL" id="EDM79316.1"/>
    </source>
</evidence>
<dbReference type="Pfam" id="PF26146">
    <property type="entry name" value="PI-PLC_X"/>
    <property type="match status" value="1"/>
</dbReference>
<dbReference type="Gene3D" id="3.20.20.190">
    <property type="entry name" value="Phosphatidylinositol (PI) phosphodiesterase"/>
    <property type="match status" value="1"/>
</dbReference>
<gene>
    <name evidence="2" type="ORF">PPSIR1_02146</name>
</gene>
<accession>A6G3Z3</accession>
<feature type="compositionally biased region" description="Acidic residues" evidence="1">
    <location>
        <begin position="16"/>
        <end position="72"/>
    </location>
</feature>
<dbReference type="Proteomes" id="UP000005801">
    <property type="component" value="Unassembled WGS sequence"/>
</dbReference>
<organism evidence="2 3">
    <name type="scientific">Plesiocystis pacifica SIR-1</name>
    <dbReference type="NCBI Taxonomy" id="391625"/>
    <lineage>
        <taxon>Bacteria</taxon>
        <taxon>Pseudomonadati</taxon>
        <taxon>Myxococcota</taxon>
        <taxon>Polyangia</taxon>
        <taxon>Nannocystales</taxon>
        <taxon>Nannocystaceae</taxon>
        <taxon>Plesiocystis</taxon>
    </lineage>
</organism>
<dbReference type="PANTHER" id="PTHR13593">
    <property type="match status" value="1"/>
</dbReference>
<dbReference type="eggNOG" id="COG3325">
    <property type="taxonomic scope" value="Bacteria"/>
</dbReference>
<dbReference type="EMBL" id="ABCS01000020">
    <property type="protein sequence ID" value="EDM79316.1"/>
    <property type="molecule type" value="Genomic_DNA"/>
</dbReference>
<name>A6G3Z3_9BACT</name>